<protein>
    <submittedName>
        <fullName evidence="2">GPALPP motifs containing 1</fullName>
    </submittedName>
</protein>
<dbReference type="VEuPathDB" id="HostDB:ENSG00000133114"/>
<feature type="compositionally biased region" description="Basic and acidic residues" evidence="1">
    <location>
        <begin position="85"/>
        <end position="94"/>
    </location>
</feature>
<sequence>MARDLIGPALPPGFKARGTAEDEERDPSPGKRRRLRCPPGPSTHSLAGPCSLKKVGGLGGRRSGEWARPDPRELFSSQTVAGGRRLGDPPRNELWRGLAS</sequence>
<dbReference type="HGNC" id="HGNC:20298">
    <property type="gene designation" value="GPALPP1"/>
</dbReference>
<dbReference type="Antibodypedia" id="42228">
    <property type="antibodies" value="39 antibodies from 12 providers"/>
</dbReference>
<accession>A0A087WW86</accession>
<evidence type="ECO:0000256" key="1">
    <source>
        <dbReference type="SAM" id="MobiDB-lite"/>
    </source>
</evidence>
<dbReference type="Ensembl" id="ENST00000611650.1">
    <property type="protein sequence ID" value="ENSP00000480028.1"/>
    <property type="gene ID" value="ENSG00000133114.19"/>
</dbReference>
<keyword evidence="3" id="KW-1185">Reference proteome</keyword>
<evidence type="ECO:0000313" key="2">
    <source>
        <dbReference type="Ensembl" id="ENSP00000480028.1"/>
    </source>
</evidence>
<dbReference type="OrthoDB" id="73491at2759"/>
<keyword evidence="4 5" id="KW-1267">Proteomics identification</keyword>
<reference evidence="2 3" key="3">
    <citation type="journal article" date="2004" name="Nature">
        <title>Finishing the euchromatic sequence of the human genome.</title>
        <authorList>
            <consortium name="International Human Genome Sequencing Consortium"/>
        </authorList>
    </citation>
    <scope>NUCLEOTIDE SEQUENCE [LARGE SCALE GENOMIC DNA]</scope>
</reference>
<proteinExistence type="evidence at protein level"/>
<dbReference type="ExpressionAtlas" id="A0A087WW86">
    <property type="expression patterns" value="baseline and differential"/>
</dbReference>
<feature type="region of interest" description="Disordered" evidence="1">
    <location>
        <begin position="1"/>
        <end position="100"/>
    </location>
</feature>
<name>A0A087WW86_HUMAN</name>
<dbReference type="Bgee" id="ENSG00000133114">
    <property type="expression patterns" value="Expressed in endothelial cell and 180 other cell types or tissues"/>
</dbReference>
<evidence type="ECO:0007829" key="6">
    <source>
        <dbReference type="PubMed" id="19413330"/>
    </source>
</evidence>
<organism evidence="2 3">
    <name type="scientific">Homo sapiens</name>
    <name type="common">Human</name>
    <dbReference type="NCBI Taxonomy" id="9606"/>
    <lineage>
        <taxon>Eukaryota</taxon>
        <taxon>Metazoa</taxon>
        <taxon>Chordata</taxon>
        <taxon>Craniata</taxon>
        <taxon>Vertebrata</taxon>
        <taxon>Euteleostomi</taxon>
        <taxon>Mammalia</taxon>
        <taxon>Eutheria</taxon>
        <taxon>Euarchontoglires</taxon>
        <taxon>Primates</taxon>
        <taxon>Haplorrhini</taxon>
        <taxon>Catarrhini</taxon>
        <taxon>Hominidae</taxon>
        <taxon>Homo</taxon>
    </lineage>
</organism>
<dbReference type="OpenTargets" id="ENSG00000133114"/>
<dbReference type="EMBL" id="AL359706">
    <property type="status" value="NOT_ANNOTATED_CDS"/>
    <property type="molecule type" value="Genomic_DNA"/>
</dbReference>
<dbReference type="AlphaFoldDB" id="A0A087WW86"/>
<evidence type="ECO:0007829" key="5">
    <source>
        <dbReference type="ProteomicsDB" id="A0A087WW86"/>
    </source>
</evidence>
<gene>
    <name evidence="2" type="primary">GPALPP1</name>
</gene>
<reference evidence="2" key="6">
    <citation type="submission" date="2025-09" db="UniProtKB">
        <authorList>
            <consortium name="Ensembl"/>
        </authorList>
    </citation>
    <scope>IDENTIFICATION</scope>
</reference>
<dbReference type="UCSC" id="uc058wtl.1">
    <property type="organism name" value="human"/>
</dbReference>
<dbReference type="GeneTree" id="ENSGT00940000163575"/>
<reference evidence="6" key="4">
    <citation type="journal article" date="2009" name="Anal. Chem.">
        <title>Lys-N and trypsin cover complementary parts of the phosphoproteome in a refined SCX-based approach.</title>
        <authorList>
            <person name="Gauci S."/>
            <person name="Helbig A.O."/>
            <person name="Slijper M."/>
            <person name="Krijgsveld J."/>
            <person name="Heck A.J."/>
            <person name="Mohammed S."/>
        </authorList>
    </citation>
    <scope>IDENTIFICATION BY MASS SPECTROMETRY [LARGE SCALE ANALYSIS]</scope>
</reference>
<dbReference type="MassIVE" id="A0A087WW86"/>
<dbReference type="Ensembl" id="ENST00000611650.1">
    <property type="protein sequence ID" value="ENSP00000480028.1"/>
    <property type="gene ID" value="ENSG00000133114.18"/>
</dbReference>
<dbReference type="EMBL" id="AL138693">
    <property type="status" value="NOT_ANNOTATED_CDS"/>
    <property type="molecule type" value="Genomic_DNA"/>
</dbReference>
<reference evidence="2" key="5">
    <citation type="submission" date="2025-08" db="UniProtKB">
        <authorList>
            <consortium name="Ensembl"/>
        </authorList>
    </citation>
    <scope>IDENTIFICATION</scope>
</reference>
<dbReference type="ChiTaRS" id="GPALPP1">
    <property type="organism name" value="human"/>
</dbReference>
<dbReference type="Proteomes" id="UP000005640">
    <property type="component" value="Chromosome 13"/>
</dbReference>
<evidence type="ECO:0000313" key="3">
    <source>
        <dbReference type="Proteomes" id="UP000005640"/>
    </source>
</evidence>
<evidence type="ECO:0007829" key="4">
    <source>
        <dbReference type="PeptideAtlas" id="A0A087WW86"/>
    </source>
</evidence>
<reference evidence="2 3" key="2">
    <citation type="journal article" date="2004" name="Nature">
        <title>The DNA sequence and analysis of human chromosome 13.</title>
        <authorList>
            <person name="Dunham A."/>
            <person name="Matthews L.H."/>
            <person name="Burton J."/>
            <person name="Ashurst J.L."/>
            <person name="Howe K.L."/>
            <person name="Ashcroft K.J."/>
            <person name="Beare D.M."/>
            <person name="Burford D.C."/>
            <person name="Hunt S.E."/>
            <person name="Griffiths-Jones S."/>
            <person name="Jones M.C."/>
            <person name="Keenan S.J."/>
            <person name="Oliver K."/>
            <person name="Scott C.E."/>
            <person name="Ainscough R."/>
            <person name="Almeida J.P."/>
            <person name="Ambrose K.D."/>
            <person name="Andrews D.T."/>
            <person name="Ashwell R.I."/>
            <person name="Babbage A.K."/>
            <person name="Bagguley C.L."/>
            <person name="Bailey J."/>
            <person name="Bannerjee R."/>
            <person name="Barlow K.F."/>
            <person name="Bates K."/>
            <person name="Beasley H."/>
            <person name="Bird C.P."/>
            <person name="Bray-Allen S."/>
            <person name="Brown A.J."/>
            <person name="Brown J.Y."/>
            <person name="Burrill W."/>
            <person name="Carder C."/>
            <person name="Carter N.P."/>
            <person name="Chapman J.C."/>
            <person name="Clamp M.E."/>
            <person name="Clark S.Y."/>
            <person name="Clarke G."/>
            <person name="Clee C.M."/>
            <person name="Clegg S.C."/>
            <person name="Cobley V."/>
            <person name="Collins J.E."/>
            <person name="Corby N."/>
            <person name="Coville G.J."/>
            <person name="Deloukas P."/>
            <person name="Dhami P."/>
            <person name="Dunham I."/>
            <person name="Dunn M."/>
            <person name="Earthrowl M.E."/>
            <person name="Ellington A.G."/>
            <person name="Faulkner L."/>
            <person name="Frankish A.G."/>
            <person name="Frankland J."/>
            <person name="French L."/>
            <person name="Garner P."/>
            <person name="Garnett J."/>
            <person name="Gilbert J.G."/>
            <person name="Gilson C.J."/>
            <person name="Ghori J."/>
            <person name="Grafham D.V."/>
            <person name="Gribble S.M."/>
            <person name="Griffiths C."/>
            <person name="Hall R.E."/>
            <person name="Hammond S."/>
            <person name="Harley J.L."/>
            <person name="Hart E.A."/>
            <person name="Heath P.D."/>
            <person name="Howden P.J."/>
            <person name="Huckle E.J."/>
            <person name="Hunt P.J."/>
            <person name="Hunt A.R."/>
            <person name="Johnson C."/>
            <person name="Johnson D."/>
            <person name="Kay M."/>
            <person name="Kimberley A.M."/>
            <person name="King A."/>
            <person name="Laird G.K."/>
            <person name="Langford C.J."/>
            <person name="Lawlor S."/>
            <person name="Leongamornlert D.A."/>
            <person name="Lloyd D.M."/>
            <person name="Lloyd C."/>
            <person name="Loveland J.E."/>
            <person name="Lovell J."/>
            <person name="Martin S."/>
            <person name="Mashreghi-Mohammadi M."/>
            <person name="McLaren S.J."/>
            <person name="McMurray A."/>
            <person name="Milne S."/>
            <person name="Moore M.J."/>
            <person name="Nickerson T."/>
            <person name="Palmer S.A."/>
            <person name="Pearce A.V."/>
            <person name="Peck A.I."/>
            <person name="Pelan S."/>
            <person name="Phillimore B."/>
            <person name="Porter K.M."/>
            <person name="Rice C.M."/>
            <person name="Searle S."/>
            <person name="Sehra H.K."/>
            <person name="Shownkeen R."/>
            <person name="Skuce C.D."/>
            <person name="Smith M."/>
            <person name="Steward C.A."/>
            <person name="Sycamore N."/>
            <person name="Tester J."/>
            <person name="Thomas D.W."/>
            <person name="Tracey A."/>
            <person name="Tromans A."/>
            <person name="Tubby B."/>
            <person name="Wall M."/>
            <person name="Wallis J.M."/>
            <person name="West A.P."/>
            <person name="Whitehead S.L."/>
            <person name="Willey D.L."/>
            <person name="Wilming L."/>
            <person name="Wray P.W."/>
            <person name="Wright M.W."/>
            <person name="Young L."/>
            <person name="Coulson A."/>
            <person name="Durbin R."/>
            <person name="Hubbard T."/>
            <person name="Sulston J.E."/>
            <person name="Beck S."/>
            <person name="Bentley D.R."/>
            <person name="Rogers J."/>
            <person name="Ross M.T."/>
        </authorList>
    </citation>
    <scope>NUCLEOTIDE SEQUENCE [LARGE SCALE GENOMIC DNA]</scope>
</reference>
<feature type="compositionally biased region" description="Basic and acidic residues" evidence="1">
    <location>
        <begin position="62"/>
        <end position="73"/>
    </location>
</feature>
<reference evidence="2 3" key="1">
    <citation type="journal article" date="2001" name="Nature">
        <title>Initial sequencing and analysis of the human genome.</title>
        <authorList>
            <consortium name="International Human Genome Sequencing Consortium"/>
            <person name="Lander E.S."/>
            <person name="Linton L.M."/>
            <person name="Birren B."/>
            <person name="Nusbaum C."/>
            <person name="Zody M.C."/>
            <person name="Baldwin J."/>
            <person name="Devon K."/>
            <person name="Dewar K."/>
            <person name="Doyle M."/>
            <person name="FitzHugh W."/>
            <person name="Funke R."/>
            <person name="Gage D."/>
            <person name="Harris K."/>
            <person name="Heaford A."/>
            <person name="Howland J."/>
            <person name="Kann L."/>
            <person name="Lehoczky J."/>
            <person name="LeVine R."/>
            <person name="McEwan P."/>
            <person name="McKernan K."/>
            <person name="Meldrim J."/>
            <person name="Mesirov J.P."/>
            <person name="Miranda C."/>
            <person name="Morris W."/>
            <person name="Naylor J."/>
            <person name="Raymond C."/>
            <person name="Rosetti M."/>
            <person name="Santos R."/>
            <person name="Sheridan A."/>
            <person name="Sougnez C."/>
            <person name="Stange-Thomann N."/>
            <person name="Stojanovic N."/>
            <person name="Subramanian A."/>
            <person name="Wyman D."/>
            <person name="Rogers J."/>
            <person name="Sulston J."/>
            <person name="Ainscough R."/>
            <person name="Beck S."/>
            <person name="Bentley D."/>
            <person name="Burton J."/>
            <person name="Clee C."/>
            <person name="Carter N."/>
            <person name="Coulson A."/>
            <person name="Deadman R."/>
            <person name="Deloukas P."/>
            <person name="Dunham A."/>
            <person name="Dunham I."/>
            <person name="Durbin R."/>
            <person name="French L."/>
            <person name="Grafham D."/>
            <person name="Gregory S."/>
            <person name="Hubbard T."/>
            <person name="Humphray S."/>
            <person name="Hunt A."/>
            <person name="Jones M."/>
            <person name="Lloyd C."/>
            <person name="McMurray A."/>
            <person name="Matthews L."/>
            <person name="Mercer S."/>
            <person name="Milne S."/>
            <person name="Mullikin J.C."/>
            <person name="Mungall A."/>
            <person name="Plumb R."/>
            <person name="Ross M."/>
            <person name="Shownkeen R."/>
            <person name="Sims S."/>
            <person name="Waterston R.H."/>
            <person name="Wilson R.K."/>
            <person name="Hillier L.W."/>
            <person name="McPherson J.D."/>
            <person name="Marra M.A."/>
            <person name="Mardis E.R."/>
            <person name="Fulton L.A."/>
            <person name="Chinwalla A.T."/>
            <person name="Pepin K.H."/>
            <person name="Gish W.R."/>
            <person name="Chissoe S.L."/>
            <person name="Wendl M.C."/>
            <person name="Delehaunty K.D."/>
            <person name="Miner T.L."/>
            <person name="Delehaunty A."/>
            <person name="Kramer J.B."/>
            <person name="Cook L.L."/>
            <person name="Fulton R.S."/>
            <person name="Johnson D.L."/>
            <person name="Minx P.J."/>
            <person name="Clifton S.W."/>
            <person name="Hawkins T."/>
            <person name="Branscomb E."/>
            <person name="Predki P."/>
            <person name="Richardson P."/>
            <person name="Wenning S."/>
            <person name="Slezak T."/>
            <person name="Doggett N."/>
            <person name="Cheng J.F."/>
            <person name="Olsen A."/>
            <person name="Lucas S."/>
            <person name="Elkin C."/>
            <person name="Uberbacher E."/>
            <person name="Frazier M."/>
            <person name="Gibbs R.A."/>
            <person name="Muzny D.M."/>
            <person name="Scherer S.E."/>
            <person name="Bouck J.B."/>
            <person name="Sodergren E.J."/>
            <person name="Worley K.C."/>
            <person name="Rives C.M."/>
            <person name="Gorrell J.H."/>
            <person name="Metzker M.L."/>
            <person name="Naylor S.L."/>
            <person name="Kucherlapati R.S."/>
            <person name="Nelson D.L."/>
            <person name="Weinstock G.M."/>
            <person name="Sakaki Y."/>
            <person name="Fujiyama A."/>
            <person name="Hattori M."/>
            <person name="Yada T."/>
            <person name="Toyoda A."/>
            <person name="Itoh T."/>
            <person name="Kawagoe C."/>
            <person name="Watanabe H."/>
            <person name="Totoki Y."/>
            <person name="Taylor T."/>
            <person name="Weissenbach J."/>
            <person name="Heilig R."/>
            <person name="Saurin W."/>
            <person name="Artiguenave F."/>
            <person name="Brottier P."/>
            <person name="Bruls T."/>
            <person name="Pelletier E."/>
            <person name="Robert C."/>
            <person name="Wincker P."/>
            <person name="Smith D.R."/>
            <person name="Doucette-Stamm L."/>
            <person name="Rubenfield M."/>
            <person name="Weinstock K."/>
            <person name="Lee H.M."/>
            <person name="Dubois J."/>
            <person name="Rosenthal A."/>
            <person name="Platzer M."/>
            <person name="Nyakatura G."/>
            <person name="Taudien S."/>
            <person name="Rump A."/>
            <person name="Yang H."/>
            <person name="Yu J."/>
            <person name="Wang J."/>
            <person name="Huang G."/>
            <person name="Gu J."/>
            <person name="Hood L."/>
            <person name="Rowen L."/>
            <person name="Madan A."/>
            <person name="Qin S."/>
            <person name="Davis R.W."/>
            <person name="Federspiel N.A."/>
            <person name="Abola A.P."/>
            <person name="Proctor M.J."/>
            <person name="Myers R.M."/>
            <person name="Schmutz J."/>
            <person name="Dickson M."/>
            <person name="Grimwood J."/>
            <person name="Cox D.R."/>
            <person name="Olson M.V."/>
            <person name="Kaul R."/>
            <person name="Raymond C."/>
            <person name="Shimizu N."/>
            <person name="Kawasaki K."/>
            <person name="Minoshima S."/>
            <person name="Evans G.A."/>
            <person name="Athanasiou M."/>
            <person name="Schultz R."/>
            <person name="Roe B.A."/>
            <person name="Chen F."/>
            <person name="Pan H."/>
            <person name="Ramser J."/>
            <person name="Lehrach H."/>
            <person name="Reinhardt R."/>
            <person name="McCombie W.R."/>
            <person name="de la Bastide M."/>
            <person name="Dedhia N."/>
            <person name="Blocker H."/>
            <person name="Hornischer K."/>
            <person name="Nordsiek G."/>
            <person name="Agarwala R."/>
            <person name="Aravind L."/>
            <person name="Bailey J.A."/>
            <person name="Bateman A."/>
            <person name="Batzoglou S."/>
            <person name="Birney E."/>
            <person name="Bork P."/>
            <person name="Brown D.G."/>
            <person name="Burge C.B."/>
            <person name="Cerutti L."/>
            <person name="Chen H.C."/>
            <person name="Church D."/>
            <person name="Clamp M."/>
            <person name="Copley R.R."/>
            <person name="Doerks T."/>
            <person name="Eddy S.R."/>
            <person name="Eichler E.E."/>
            <person name="Furey T.S."/>
            <person name="Galagan J."/>
            <person name="Gilbert J.G."/>
            <person name="Harmon C."/>
            <person name="Hayashizaki Y."/>
            <person name="Haussler D."/>
            <person name="Hermjakob H."/>
            <person name="Hokamp K."/>
            <person name="Jang W."/>
            <person name="Johnson L.S."/>
            <person name="Jones T.A."/>
            <person name="Kasif S."/>
            <person name="Kaspryzk A."/>
            <person name="Kennedy S."/>
            <person name="Kent W.J."/>
            <person name="Kitts P."/>
            <person name="Koonin E.V."/>
            <person name="Korf I."/>
            <person name="Kulp D."/>
            <person name="Lancet D."/>
            <person name="Lowe T.M."/>
            <person name="McLysaght A."/>
            <person name="Mikkelsen T."/>
            <person name="Moran J.V."/>
            <person name="Mulder N."/>
            <person name="Pollara V.J."/>
            <person name="Ponting C.P."/>
            <person name="Schuler G."/>
            <person name="Schultz J."/>
            <person name="Slater G."/>
            <person name="Smit A.F."/>
            <person name="Stupka E."/>
            <person name="Szustakowski J."/>
            <person name="Thierry-Mieg D."/>
            <person name="Thierry-Mieg J."/>
            <person name="Wagner L."/>
            <person name="Wallis J."/>
            <person name="Wheeler R."/>
            <person name="Williams A."/>
            <person name="Wolf Y.I."/>
            <person name="Wolfe K.H."/>
            <person name="Yang S.P."/>
            <person name="Yeh R.F."/>
            <person name="Collins F."/>
            <person name="Guyer M.S."/>
            <person name="Peterson J."/>
            <person name="Felsenfeld A."/>
            <person name="Wetterstrand K.A."/>
            <person name="Patrinos A."/>
            <person name="Morgan M.J."/>
            <person name="de Jong P."/>
            <person name="Catanese J.J."/>
            <person name="Osoegawa K."/>
            <person name="Shizuya H."/>
            <person name="Choi S."/>
            <person name="Chen Y.J."/>
        </authorList>
    </citation>
    <scope>NUCLEOTIDE SEQUENCE [LARGE SCALE GENOMIC DNA]</scope>
</reference>
<dbReference type="HOGENOM" id="CLU_2305084_0_0_1"/>